<feature type="transmembrane region" description="Helical" evidence="1">
    <location>
        <begin position="87"/>
        <end position="109"/>
    </location>
</feature>
<feature type="transmembrane region" description="Helical" evidence="1">
    <location>
        <begin position="121"/>
        <end position="139"/>
    </location>
</feature>
<reference evidence="2 3" key="1">
    <citation type="submission" date="2019-03" db="EMBL/GenBank/DDBJ databases">
        <title>Genomic Encyclopedia of Archaeal and Bacterial Type Strains, Phase II (KMG-II): from individual species to whole genera.</title>
        <authorList>
            <person name="Goeker M."/>
        </authorList>
    </citation>
    <scope>NUCLEOTIDE SEQUENCE [LARGE SCALE GENOMIC DNA]</scope>
    <source>
        <strain evidence="2 3">ATCC 25309</strain>
    </source>
</reference>
<evidence type="ECO:0000313" key="3">
    <source>
        <dbReference type="Proteomes" id="UP000295662"/>
    </source>
</evidence>
<gene>
    <name evidence="2" type="ORF">EI77_02841</name>
</gene>
<dbReference type="EMBL" id="SOCA01000004">
    <property type="protein sequence ID" value="TDU70792.1"/>
    <property type="molecule type" value="Genomic_DNA"/>
</dbReference>
<evidence type="ECO:0000313" key="2">
    <source>
        <dbReference type="EMBL" id="TDU70792.1"/>
    </source>
</evidence>
<dbReference type="OrthoDB" id="9875500at2"/>
<dbReference type="Proteomes" id="UP000295662">
    <property type="component" value="Unassembled WGS sequence"/>
</dbReference>
<comment type="caution">
    <text evidence="2">The sequence shown here is derived from an EMBL/GenBank/DDBJ whole genome shotgun (WGS) entry which is preliminary data.</text>
</comment>
<proteinExistence type="predicted"/>
<dbReference type="AlphaFoldDB" id="A0A4R7RY61"/>
<keyword evidence="1" id="KW-0472">Membrane</keyword>
<keyword evidence="1" id="KW-1133">Transmembrane helix</keyword>
<sequence length="146" mass="16386">MSISWLLMMGWMIVYRMENTLVCEINHGDFNETSRPFVASILQPPLTRLIIYLKPEAPLSMLMGIGLMGFGFGMLSARSSEQVHSRIFRWTLIAMATAVCGMVSPWLSLRSCLCGGLDKTWLDEVIFPVPGAVLLYVAIRHAKKHP</sequence>
<feature type="transmembrane region" description="Helical" evidence="1">
    <location>
        <begin position="57"/>
        <end position="75"/>
    </location>
</feature>
<name>A0A4R7RY61_9BACT</name>
<protein>
    <submittedName>
        <fullName evidence="2">Uncharacterized protein</fullName>
    </submittedName>
</protein>
<dbReference type="RefSeq" id="WP_133795880.1">
    <property type="nucleotide sequence ID" value="NZ_SOCA01000004.1"/>
</dbReference>
<keyword evidence="1" id="KW-0812">Transmembrane</keyword>
<keyword evidence="3" id="KW-1185">Reference proteome</keyword>
<accession>A0A4R7RY61</accession>
<organism evidence="2 3">
    <name type="scientific">Prosthecobacter fusiformis</name>
    <dbReference type="NCBI Taxonomy" id="48464"/>
    <lineage>
        <taxon>Bacteria</taxon>
        <taxon>Pseudomonadati</taxon>
        <taxon>Verrucomicrobiota</taxon>
        <taxon>Verrucomicrobiia</taxon>
        <taxon>Verrucomicrobiales</taxon>
        <taxon>Verrucomicrobiaceae</taxon>
        <taxon>Prosthecobacter</taxon>
    </lineage>
</organism>
<evidence type="ECO:0000256" key="1">
    <source>
        <dbReference type="SAM" id="Phobius"/>
    </source>
</evidence>